<evidence type="ECO:0000256" key="1">
    <source>
        <dbReference type="SAM" id="Phobius"/>
    </source>
</evidence>
<dbReference type="EMBL" id="MGKI01000014">
    <property type="protein sequence ID" value="OGN22182.1"/>
    <property type="molecule type" value="Genomic_DNA"/>
</dbReference>
<dbReference type="STRING" id="1802694.A2918_03415"/>
<dbReference type="SUPFAM" id="SSF53756">
    <property type="entry name" value="UDP-Glycosyltransferase/glycogen phosphorylase"/>
    <property type="match status" value="1"/>
</dbReference>
<dbReference type="Pfam" id="PF00534">
    <property type="entry name" value="Glycos_transf_1"/>
    <property type="match status" value="1"/>
</dbReference>
<comment type="caution">
    <text evidence="3">The sequence shown here is derived from an EMBL/GenBank/DDBJ whole genome shotgun (WGS) entry which is preliminary data.</text>
</comment>
<protein>
    <recommendedName>
        <fullName evidence="2">Glycosyl transferase family 1 domain-containing protein</fullName>
    </recommendedName>
</protein>
<keyword evidence="1" id="KW-0812">Transmembrane</keyword>
<dbReference type="InterPro" id="IPR001296">
    <property type="entry name" value="Glyco_trans_1"/>
</dbReference>
<dbReference type="Proteomes" id="UP000178227">
    <property type="component" value="Unassembled WGS sequence"/>
</dbReference>
<feature type="domain" description="Glycosyl transferase family 1" evidence="2">
    <location>
        <begin position="185"/>
        <end position="360"/>
    </location>
</feature>
<dbReference type="AlphaFoldDB" id="A0A1F8G9Y6"/>
<feature type="transmembrane region" description="Helical" evidence="1">
    <location>
        <begin position="20"/>
        <end position="40"/>
    </location>
</feature>
<accession>A0A1F8G9Y6</accession>
<organism evidence="3 4">
    <name type="scientific">Candidatus Yanofskybacteria bacterium RIFCSPLOWO2_01_FULL_42_49</name>
    <dbReference type="NCBI Taxonomy" id="1802694"/>
    <lineage>
        <taxon>Bacteria</taxon>
        <taxon>Candidatus Yanofskyibacteriota</taxon>
    </lineage>
</organism>
<dbReference type="GO" id="GO:0016757">
    <property type="term" value="F:glycosyltransferase activity"/>
    <property type="evidence" value="ECO:0007669"/>
    <property type="project" value="InterPro"/>
</dbReference>
<dbReference type="PANTHER" id="PTHR12526">
    <property type="entry name" value="GLYCOSYLTRANSFERASE"/>
    <property type="match status" value="1"/>
</dbReference>
<evidence type="ECO:0000313" key="4">
    <source>
        <dbReference type="Proteomes" id="UP000178227"/>
    </source>
</evidence>
<evidence type="ECO:0000313" key="3">
    <source>
        <dbReference type="EMBL" id="OGN22182.1"/>
    </source>
</evidence>
<name>A0A1F8G9Y6_9BACT</name>
<dbReference type="PANTHER" id="PTHR12526:SF622">
    <property type="entry name" value="GLYCOSYLTRANSFERASE (GROUP I)"/>
    <property type="match status" value="1"/>
</dbReference>
<proteinExistence type="predicted"/>
<keyword evidence="1" id="KW-0472">Membrane</keyword>
<reference evidence="3 4" key="1">
    <citation type="journal article" date="2016" name="Nat. Commun.">
        <title>Thousands of microbial genomes shed light on interconnected biogeochemical processes in an aquifer system.</title>
        <authorList>
            <person name="Anantharaman K."/>
            <person name="Brown C.T."/>
            <person name="Hug L.A."/>
            <person name="Sharon I."/>
            <person name="Castelle C.J."/>
            <person name="Probst A.J."/>
            <person name="Thomas B.C."/>
            <person name="Singh A."/>
            <person name="Wilkins M.J."/>
            <person name="Karaoz U."/>
            <person name="Brodie E.L."/>
            <person name="Williams K.H."/>
            <person name="Hubbard S.S."/>
            <person name="Banfield J.F."/>
        </authorList>
    </citation>
    <scope>NUCLEOTIDE SEQUENCE [LARGE SCALE GENOMIC DNA]</scope>
</reference>
<feature type="transmembrane region" description="Helical" evidence="1">
    <location>
        <begin position="81"/>
        <end position="98"/>
    </location>
</feature>
<keyword evidence="1" id="KW-1133">Transmembrane helix</keyword>
<dbReference type="Gene3D" id="3.40.50.2000">
    <property type="entry name" value="Glycogen Phosphorylase B"/>
    <property type="match status" value="2"/>
</dbReference>
<gene>
    <name evidence="3" type="ORF">A2918_03415</name>
</gene>
<evidence type="ECO:0000259" key="2">
    <source>
        <dbReference type="Pfam" id="PF00534"/>
    </source>
</evidence>
<sequence length="384" mass="43682">MKKLLYLSNLRLPTEKAYGIQIAEMCSAFAGIGLEVLLAYPYRKNPHRDFFNYYGIKKNFKIKVIPAVDFYLSGSLDKISVVVKSFISALFLAFYGLFSGADFIYSRDEWPIYFLSFFKNNLIFEAHRFSPKRKSFYNRFKKKGVRVVVISEAIKKDFVKFGFPVSILVAHDGVDMDLFDVDIPKEEARSKTNLPKDQKIIMYAGHLFDWKGADVLLEVARNFEFRISDFEKKGGILFVFVGGTEYDLKQFKKKAEGLSNTLILGQKPHKEMPLFLKAADILVLPNSASNKISSYTSPLKLFEYMASGRPIVASNLESIGEILNQNNAILVKPDDNLDLSNGIIKALEHQDICNQISAKGLEDVKNYTWQKRAERIGAYLGLSF</sequence>